<feature type="compositionally biased region" description="Low complexity" evidence="1">
    <location>
        <begin position="16"/>
        <end position="27"/>
    </location>
</feature>
<evidence type="ECO:0000313" key="3">
    <source>
        <dbReference type="EMBL" id="BBA96783.1"/>
    </source>
</evidence>
<evidence type="ECO:0000313" key="4">
    <source>
        <dbReference type="Proteomes" id="UP000595703"/>
    </source>
</evidence>
<sequence length="172" mass="17736">MPSMPPTPSVPPPPGSSGAPAGLGSPADIHPVLRRAGAAPAALDLLAQARAGLAEAAHLDAPHERYATAHLAALRTAAAVLAVRGRPEQSPRKRARIRSAWEVLPEVAPELGEWSALFAAGAERRARADAGIPAAAGPRDADDLLRAAGMFLRLVERMLLLRPAPAGTVSDT</sequence>
<proteinExistence type="predicted"/>
<dbReference type="InterPro" id="IPR040891">
    <property type="entry name" value="HEPN_SAV_6107"/>
</dbReference>
<dbReference type="AlphaFoldDB" id="A0A7U3UQD3"/>
<dbReference type="Pfam" id="PF18726">
    <property type="entry name" value="HEPN_SAV_6107"/>
    <property type="match status" value="1"/>
</dbReference>
<dbReference type="Proteomes" id="UP000595703">
    <property type="component" value="Chromosome"/>
</dbReference>
<reference evidence="3 4" key="2">
    <citation type="journal article" date="2011" name="J. Antibiot.">
        <title>Furaquinocins I and J: novel polyketide isoprenoid hybrid compounds from Streptomyces reveromyceticus SN-593.</title>
        <authorList>
            <person name="Panthee S."/>
            <person name="Takahashi S."/>
            <person name="Takagi H."/>
            <person name="Nogawa T."/>
            <person name="Oowada E."/>
            <person name="Uramoto M."/>
            <person name="Osada H."/>
        </authorList>
    </citation>
    <scope>NUCLEOTIDE SEQUENCE [LARGE SCALE GENOMIC DNA]</scope>
    <source>
        <strain evidence="3 4">SN-593</strain>
    </source>
</reference>
<evidence type="ECO:0000259" key="2">
    <source>
        <dbReference type="Pfam" id="PF18726"/>
    </source>
</evidence>
<feature type="compositionally biased region" description="Pro residues" evidence="1">
    <location>
        <begin position="1"/>
        <end position="15"/>
    </location>
</feature>
<feature type="domain" description="SAV-6107-like HEPN" evidence="2">
    <location>
        <begin position="56"/>
        <end position="156"/>
    </location>
</feature>
<protein>
    <recommendedName>
        <fullName evidence="2">SAV-6107-like HEPN domain-containing protein</fullName>
    </recommendedName>
</protein>
<reference evidence="3 4" key="1">
    <citation type="journal article" date="2010" name="J. Bacteriol.">
        <title>Biochemical characterization of a novel indole prenyltransferase from Streptomyces sp. SN-593.</title>
        <authorList>
            <person name="Takahashi S."/>
            <person name="Takagi H."/>
            <person name="Toyoda A."/>
            <person name="Uramoto M."/>
            <person name="Nogawa T."/>
            <person name="Ueki M."/>
            <person name="Sakaki Y."/>
            <person name="Osada H."/>
        </authorList>
    </citation>
    <scope>NUCLEOTIDE SEQUENCE [LARGE SCALE GENOMIC DNA]</scope>
    <source>
        <strain evidence="3 4">SN-593</strain>
    </source>
</reference>
<dbReference type="EMBL" id="AP018365">
    <property type="protein sequence ID" value="BBA96783.1"/>
    <property type="molecule type" value="Genomic_DNA"/>
</dbReference>
<evidence type="ECO:0000256" key="1">
    <source>
        <dbReference type="SAM" id="MobiDB-lite"/>
    </source>
</evidence>
<feature type="region of interest" description="Disordered" evidence="1">
    <location>
        <begin position="1"/>
        <end position="29"/>
    </location>
</feature>
<gene>
    <name evidence="3" type="ORF">RVR_2240</name>
</gene>
<reference evidence="3 4" key="4">
    <citation type="journal article" date="2020" name="Sci. Rep.">
        <title>beta-carboline chemical signals induce reveromycin production through a LuxR family regulator in Streptomyces sp. SN-593.</title>
        <authorList>
            <person name="Panthee S."/>
            <person name="Kito N."/>
            <person name="Hayashi T."/>
            <person name="Shimizu T."/>
            <person name="Ishikawa J."/>
            <person name="Hamamoto H."/>
            <person name="Osada H."/>
            <person name="Takahashi S."/>
        </authorList>
    </citation>
    <scope>NUCLEOTIDE SEQUENCE [LARGE SCALE GENOMIC DNA]</scope>
    <source>
        <strain evidence="3 4">SN-593</strain>
    </source>
</reference>
<dbReference type="KEGG" id="arev:RVR_2240"/>
<reference evidence="3 4" key="3">
    <citation type="journal article" date="2011" name="Nat. Chem. Biol.">
        <title>Reveromycin A biosynthesis uses RevG and RevJ for stereospecific spiroacetal formation.</title>
        <authorList>
            <person name="Takahashi S."/>
            <person name="Toyoda A."/>
            <person name="Sekiyama Y."/>
            <person name="Takagi H."/>
            <person name="Nogawa T."/>
            <person name="Uramoto M."/>
            <person name="Suzuki R."/>
            <person name="Koshino H."/>
            <person name="Kumano T."/>
            <person name="Panthee S."/>
            <person name="Dairi T."/>
            <person name="Ishikawa J."/>
            <person name="Ikeda H."/>
            <person name="Sakaki Y."/>
            <person name="Osada H."/>
        </authorList>
    </citation>
    <scope>NUCLEOTIDE SEQUENCE [LARGE SCALE GENOMIC DNA]</scope>
    <source>
        <strain evidence="3 4">SN-593</strain>
    </source>
</reference>
<organism evidence="3 4">
    <name type="scientific">Actinacidiphila reveromycinica</name>
    <dbReference type="NCBI Taxonomy" id="659352"/>
    <lineage>
        <taxon>Bacteria</taxon>
        <taxon>Bacillati</taxon>
        <taxon>Actinomycetota</taxon>
        <taxon>Actinomycetes</taxon>
        <taxon>Kitasatosporales</taxon>
        <taxon>Streptomycetaceae</taxon>
        <taxon>Actinacidiphila</taxon>
    </lineage>
</organism>
<accession>A0A7U3UQD3</accession>
<name>A0A7U3UQD3_9ACTN</name>
<keyword evidence="4" id="KW-1185">Reference proteome</keyword>